<dbReference type="AlphaFoldDB" id="R4KBY9"/>
<dbReference type="InterPro" id="IPR016181">
    <property type="entry name" value="Acyl_CoA_acyltransferase"/>
</dbReference>
<dbReference type="eggNOG" id="COG0456">
    <property type="taxonomic scope" value="Bacteria"/>
</dbReference>
<dbReference type="PROSITE" id="PS51186">
    <property type="entry name" value="GNAT"/>
    <property type="match status" value="1"/>
</dbReference>
<dbReference type="HOGENOM" id="CLU_113703_0_0_9"/>
<dbReference type="PIRSF" id="PIRSF021278">
    <property type="entry name" value="AcuA"/>
    <property type="match status" value="1"/>
</dbReference>
<evidence type="ECO:0000313" key="3">
    <source>
        <dbReference type="Proteomes" id="UP000013520"/>
    </source>
</evidence>
<dbReference type="SUPFAM" id="SSF55729">
    <property type="entry name" value="Acyl-CoA N-acyltransferases (Nat)"/>
    <property type="match status" value="1"/>
</dbReference>
<dbReference type="Proteomes" id="UP000013520">
    <property type="component" value="Chromosome"/>
</dbReference>
<dbReference type="EMBL" id="CP003273">
    <property type="protein sequence ID" value="AGL00713.1"/>
    <property type="molecule type" value="Genomic_DNA"/>
</dbReference>
<gene>
    <name evidence="2" type="ORF">Desgi_1190</name>
</gene>
<dbReference type="CDD" id="cd04301">
    <property type="entry name" value="NAT_SF"/>
    <property type="match status" value="1"/>
</dbReference>
<dbReference type="InterPro" id="IPR000182">
    <property type="entry name" value="GNAT_dom"/>
</dbReference>
<dbReference type="Gene3D" id="3.40.630.30">
    <property type="match status" value="1"/>
</dbReference>
<organism evidence="2 3">
    <name type="scientific">Desulfoscipio gibsoniae DSM 7213</name>
    <dbReference type="NCBI Taxonomy" id="767817"/>
    <lineage>
        <taxon>Bacteria</taxon>
        <taxon>Bacillati</taxon>
        <taxon>Bacillota</taxon>
        <taxon>Clostridia</taxon>
        <taxon>Eubacteriales</taxon>
        <taxon>Desulfallaceae</taxon>
        <taxon>Desulfoscipio</taxon>
    </lineage>
</organism>
<accession>R4KBY9</accession>
<keyword evidence="3" id="KW-1185">Reference proteome</keyword>
<dbReference type="STRING" id="767817.Desgi_1190"/>
<dbReference type="KEGG" id="dgi:Desgi_1190"/>
<dbReference type="RefSeq" id="WP_006523728.1">
    <property type="nucleotide sequence ID" value="NC_021184.1"/>
</dbReference>
<name>R4KBY9_9FIRM</name>
<dbReference type="InterPro" id="IPR024699">
    <property type="entry name" value="AcuA"/>
</dbReference>
<reference evidence="2 3" key="1">
    <citation type="submission" date="2012-01" db="EMBL/GenBank/DDBJ databases">
        <title>Complete sequence of Desulfotomaculum gibsoniae DSM 7213.</title>
        <authorList>
            <consortium name="US DOE Joint Genome Institute"/>
            <person name="Lucas S."/>
            <person name="Han J."/>
            <person name="Lapidus A."/>
            <person name="Cheng J.-F."/>
            <person name="Goodwin L."/>
            <person name="Pitluck S."/>
            <person name="Peters L."/>
            <person name="Ovchinnikova G."/>
            <person name="Teshima H."/>
            <person name="Detter J.C."/>
            <person name="Han C."/>
            <person name="Tapia R."/>
            <person name="Land M."/>
            <person name="Hauser L."/>
            <person name="Kyrpides N."/>
            <person name="Ivanova N."/>
            <person name="Pagani I."/>
            <person name="Parshina S."/>
            <person name="Plugge C."/>
            <person name="Muyzer G."/>
            <person name="Kuever J."/>
            <person name="Ivanova A."/>
            <person name="Nazina T."/>
            <person name="Klenk H.-P."/>
            <person name="Brambilla E."/>
            <person name="Spring S."/>
            <person name="Stams A.F."/>
            <person name="Woyke T."/>
        </authorList>
    </citation>
    <scope>NUCLEOTIDE SEQUENCE [LARGE SCALE GENOMIC DNA]</scope>
    <source>
        <strain evidence="2 3">DSM 7213</strain>
    </source>
</reference>
<dbReference type="GO" id="GO:0045150">
    <property type="term" value="P:acetoin catabolic process"/>
    <property type="evidence" value="ECO:0007669"/>
    <property type="project" value="InterPro"/>
</dbReference>
<dbReference type="Pfam" id="PF00583">
    <property type="entry name" value="Acetyltransf_1"/>
    <property type="match status" value="1"/>
</dbReference>
<evidence type="ECO:0000259" key="1">
    <source>
        <dbReference type="PROSITE" id="PS51186"/>
    </source>
</evidence>
<evidence type="ECO:0000313" key="2">
    <source>
        <dbReference type="EMBL" id="AGL00713.1"/>
    </source>
</evidence>
<sequence length="208" mass="24095">MIQQVIHETPRGIIYIEGPCPGTYLAELTMNNKLTNFRPPDKQKEALIRITQMPHGMIYIARHEKEIVGYITFHRPDEISRWIKHPRVLELGGIEISSDWRRLKIAESILQAGFANPVMEDYIIITMEMCWHWDTRNTKLDIWAYQKVLCNLFGSVGMKKTPTDDPDITEHPANVLMARTGQNVSHSDLMLFESMRFQNKFGNAVNLL</sequence>
<feature type="domain" description="N-acetyltransferase" evidence="1">
    <location>
        <begin position="16"/>
        <end position="182"/>
    </location>
</feature>
<dbReference type="GO" id="GO:0019152">
    <property type="term" value="F:acetoin dehydrogenase (NAD+) activity"/>
    <property type="evidence" value="ECO:0007669"/>
    <property type="project" value="InterPro"/>
</dbReference>
<proteinExistence type="predicted"/>
<dbReference type="OrthoDB" id="5416633at2"/>
<dbReference type="GO" id="GO:0016747">
    <property type="term" value="F:acyltransferase activity, transferring groups other than amino-acyl groups"/>
    <property type="evidence" value="ECO:0007669"/>
    <property type="project" value="InterPro"/>
</dbReference>
<protein>
    <recommendedName>
        <fullName evidence="1">N-acetyltransferase domain-containing protein</fullName>
    </recommendedName>
</protein>